<keyword evidence="3" id="KW-1185">Reference proteome</keyword>
<protein>
    <recommendedName>
        <fullName evidence="1">N-terminal domain-containing protein</fullName>
    </recommendedName>
</protein>
<comment type="caution">
    <text evidence="2">The sequence shown here is derived from an EMBL/GenBank/DDBJ whole genome shotgun (WGS) entry which is preliminary data.</text>
</comment>
<dbReference type="Pfam" id="PF08401">
    <property type="entry name" value="ArdcN"/>
    <property type="match status" value="1"/>
</dbReference>
<evidence type="ECO:0000259" key="1">
    <source>
        <dbReference type="Pfam" id="PF08401"/>
    </source>
</evidence>
<evidence type="ECO:0000313" key="2">
    <source>
        <dbReference type="EMBL" id="SEP36919.1"/>
    </source>
</evidence>
<sequence>MSRQQTHQRADIYSRITDKIIAELEQGVRPWM</sequence>
<reference evidence="2 3" key="1">
    <citation type="submission" date="2016-10" db="EMBL/GenBank/DDBJ databases">
        <authorList>
            <person name="Varghese N."/>
            <person name="Submissions S."/>
        </authorList>
    </citation>
    <scope>NUCLEOTIDE SEQUENCE [LARGE SCALE GENOMIC DNA]</scope>
    <source>
        <strain evidence="2 3">CGMCC 1.7071</strain>
    </source>
</reference>
<name>A0ABY1AZ52_9HYPH</name>
<dbReference type="RefSeq" id="WP_342030091.1">
    <property type="nucleotide sequence ID" value="NZ_FOCV01000125.1"/>
</dbReference>
<accession>A0ABY1AZ52</accession>
<organism evidence="2 3">
    <name type="scientific">Rhizobium tibeticum</name>
    <dbReference type="NCBI Taxonomy" id="501024"/>
    <lineage>
        <taxon>Bacteria</taxon>
        <taxon>Pseudomonadati</taxon>
        <taxon>Pseudomonadota</taxon>
        <taxon>Alphaproteobacteria</taxon>
        <taxon>Hyphomicrobiales</taxon>
        <taxon>Rhizobiaceae</taxon>
        <taxon>Rhizobium/Agrobacterium group</taxon>
        <taxon>Rhizobium</taxon>
    </lineage>
</organism>
<feature type="domain" description="N-terminal" evidence="1">
    <location>
        <begin position="11"/>
        <end position="31"/>
    </location>
</feature>
<dbReference type="EMBL" id="FOCV01000125">
    <property type="protein sequence ID" value="SEP36919.1"/>
    <property type="molecule type" value="Genomic_DNA"/>
</dbReference>
<proteinExistence type="predicted"/>
<gene>
    <name evidence="2" type="ORF">SAMN05216228_11254</name>
</gene>
<evidence type="ECO:0000313" key="3">
    <source>
        <dbReference type="Proteomes" id="UP000198939"/>
    </source>
</evidence>
<dbReference type="InterPro" id="IPR013610">
    <property type="entry name" value="ArdC_N"/>
</dbReference>
<dbReference type="Proteomes" id="UP000198939">
    <property type="component" value="Unassembled WGS sequence"/>
</dbReference>
<feature type="non-terminal residue" evidence="2">
    <location>
        <position position="32"/>
    </location>
</feature>